<dbReference type="Proteomes" id="UP000184073">
    <property type="component" value="Unassembled WGS sequence"/>
</dbReference>
<keyword evidence="15" id="KW-1185">Reference proteome</keyword>
<keyword evidence="8" id="KW-0119">Carbohydrate metabolism</keyword>
<dbReference type="PROSITE" id="PS51910">
    <property type="entry name" value="GH18_2"/>
    <property type="match status" value="1"/>
</dbReference>
<evidence type="ECO:0000256" key="9">
    <source>
        <dbReference type="ARBA" id="ARBA00023295"/>
    </source>
</evidence>
<dbReference type="CDD" id="cd00035">
    <property type="entry name" value="ChtBD1"/>
    <property type="match status" value="1"/>
</dbReference>
<evidence type="ECO:0000256" key="10">
    <source>
        <dbReference type="ARBA" id="ARBA00023326"/>
    </source>
</evidence>
<dbReference type="GO" id="GO:0006032">
    <property type="term" value="P:chitin catabolic process"/>
    <property type="evidence" value="ECO:0007669"/>
    <property type="project" value="UniProtKB-KW"/>
</dbReference>
<keyword evidence="7" id="KW-0843">Virulence</keyword>
<dbReference type="SUPFAM" id="SSF51445">
    <property type="entry name" value="(Trans)glycosidases"/>
    <property type="match status" value="1"/>
</dbReference>
<dbReference type="InterPro" id="IPR053214">
    <property type="entry name" value="LysM12-like"/>
</dbReference>
<evidence type="ECO:0000313" key="15">
    <source>
        <dbReference type="Proteomes" id="UP000184073"/>
    </source>
</evidence>
<dbReference type="PROSITE" id="PS51782">
    <property type="entry name" value="LYSM"/>
    <property type="match status" value="1"/>
</dbReference>
<dbReference type="InterPro" id="IPR001223">
    <property type="entry name" value="Glyco_hydro18_cat"/>
</dbReference>
<dbReference type="CDD" id="cd02878">
    <property type="entry name" value="GH18_zymocin_alpha"/>
    <property type="match status" value="1"/>
</dbReference>
<dbReference type="OrthoDB" id="73875at2759"/>
<evidence type="ECO:0000256" key="7">
    <source>
        <dbReference type="ARBA" id="ARBA00023026"/>
    </source>
</evidence>
<dbReference type="SMART" id="SM00636">
    <property type="entry name" value="Glyco_18"/>
    <property type="match status" value="1"/>
</dbReference>
<accession>A0A1L9PYQ3</accession>
<dbReference type="GeneID" id="63724834"/>
<feature type="domain" description="GH18" evidence="13">
    <location>
        <begin position="216"/>
        <end position="562"/>
    </location>
</feature>
<dbReference type="Gene3D" id="3.30.60.10">
    <property type="entry name" value="Endochitinase-like"/>
    <property type="match status" value="1"/>
</dbReference>
<organism evidence="14 15">
    <name type="scientific">Aspergillus versicolor CBS 583.65</name>
    <dbReference type="NCBI Taxonomy" id="1036611"/>
    <lineage>
        <taxon>Eukaryota</taxon>
        <taxon>Fungi</taxon>
        <taxon>Dikarya</taxon>
        <taxon>Ascomycota</taxon>
        <taxon>Pezizomycotina</taxon>
        <taxon>Eurotiomycetes</taxon>
        <taxon>Eurotiomycetidae</taxon>
        <taxon>Eurotiales</taxon>
        <taxon>Aspergillaceae</taxon>
        <taxon>Aspergillus</taxon>
        <taxon>Aspergillus subgen. Nidulantes</taxon>
    </lineage>
</organism>
<evidence type="ECO:0000256" key="3">
    <source>
        <dbReference type="ARBA" id="ARBA00012729"/>
    </source>
</evidence>
<dbReference type="Gene3D" id="3.10.50.10">
    <property type="match status" value="1"/>
</dbReference>
<dbReference type="SUPFAM" id="SSF54556">
    <property type="entry name" value="Chitinase insertion domain"/>
    <property type="match status" value="1"/>
</dbReference>
<protein>
    <recommendedName>
        <fullName evidence="3">chitinase</fullName>
        <ecNumber evidence="3">3.2.1.14</ecNumber>
    </recommendedName>
</protein>
<dbReference type="InterPro" id="IPR036779">
    <property type="entry name" value="LysM_dom_sf"/>
</dbReference>
<dbReference type="STRING" id="1036611.A0A1L9PYQ3"/>
<evidence type="ECO:0000256" key="5">
    <source>
        <dbReference type="ARBA" id="ARBA00022801"/>
    </source>
</evidence>
<dbReference type="GO" id="GO:0008843">
    <property type="term" value="F:endochitinase activity"/>
    <property type="evidence" value="ECO:0007669"/>
    <property type="project" value="UniProtKB-EC"/>
</dbReference>
<evidence type="ECO:0000256" key="4">
    <source>
        <dbReference type="ARBA" id="ARBA00022669"/>
    </source>
</evidence>
<keyword evidence="4" id="KW-0147">Chitin-binding</keyword>
<dbReference type="AlphaFoldDB" id="A0A1L9PYQ3"/>
<dbReference type="CDD" id="cd00118">
    <property type="entry name" value="LysM"/>
    <property type="match status" value="2"/>
</dbReference>
<dbReference type="SUPFAM" id="SSF54106">
    <property type="entry name" value="LysM domain"/>
    <property type="match status" value="1"/>
</dbReference>
<keyword evidence="5 11" id="KW-0378">Hydrolase</keyword>
<sequence>MSDVCKYIQVEADDGCWALADRCGISEDDLAKYNPGNGFCDNLILDQYVCCSEGDLPDFSPKPDDDGNCYVYVVQKDDNCADIAKANKINDWKTIEDWNTLTWGWMGCDSLPEKAKICLSEGDPPFPSTVDDAVCGPQKKGTKKPDKGNAWDWADLNPCPLNACCDVWGQCGITPEFCTNSTMDGGAPGTAKNGTNGCISNCGTDVKSTPTHPGRPMRIGYFEAWNLDRPCANMDISKMTDGDIYTHVHWAFGNITESWEVDVSGLQEQFDGLKELKDIQKILSFGGWGFSTEPYTHNIFREGVKDGNRQVLAANVAKFINDNDLDGVDFDWEYPGAQDIPGIEPDSLDSGKNYAAFLKLVREALDEDRTMSMALPASYWYLKGFDPLTQYDEYMDYYVYMTYDLHGQWDWNNTFVNPGCPLGDCLRSHVNKTETEYALSMVTKAGLPSIKIVPGLALYGRSFEMVDPDCKGPECKFTGKESGATKGSCTDTYIYSLISQASSIDEEDPINIEEYEDEGDILVRIYNNNQWVSWLKPESYSARQQWYDELHFGGSVDWASDL</sequence>
<keyword evidence="6" id="KW-0146">Chitin degradation</keyword>
<keyword evidence="10" id="KW-0624">Polysaccharide degradation</keyword>
<dbReference type="PROSITE" id="PS01095">
    <property type="entry name" value="GH18_1"/>
    <property type="match status" value="1"/>
</dbReference>
<evidence type="ECO:0000259" key="13">
    <source>
        <dbReference type="PROSITE" id="PS51910"/>
    </source>
</evidence>
<dbReference type="Gene3D" id="3.10.350.10">
    <property type="entry name" value="LysM domain"/>
    <property type="match status" value="2"/>
</dbReference>
<dbReference type="InterPro" id="IPR001579">
    <property type="entry name" value="Glyco_hydro_18_chit_AS"/>
</dbReference>
<dbReference type="InterPro" id="IPR036861">
    <property type="entry name" value="Endochitinase-like_sf"/>
</dbReference>
<feature type="domain" description="LysM" evidence="12">
    <location>
        <begin position="6"/>
        <end position="51"/>
    </location>
</feature>
<dbReference type="InterPro" id="IPR029070">
    <property type="entry name" value="Chitinase_insertion_sf"/>
</dbReference>
<name>A0A1L9PYQ3_ASPVE</name>
<dbReference type="EMBL" id="KV878135">
    <property type="protein sequence ID" value="OJJ06595.1"/>
    <property type="molecule type" value="Genomic_DNA"/>
</dbReference>
<dbReference type="InterPro" id="IPR011583">
    <property type="entry name" value="Chitinase_II/V-like_cat"/>
</dbReference>
<dbReference type="PANTHER" id="PTHR47700:SF2">
    <property type="entry name" value="CHITINASE"/>
    <property type="match status" value="1"/>
</dbReference>
<dbReference type="SUPFAM" id="SSF57016">
    <property type="entry name" value="Plant lectins/antimicrobial peptides"/>
    <property type="match status" value="1"/>
</dbReference>
<proteinExistence type="inferred from homology"/>
<keyword evidence="9 11" id="KW-0326">Glycosidase</keyword>
<evidence type="ECO:0000256" key="11">
    <source>
        <dbReference type="RuleBase" id="RU000489"/>
    </source>
</evidence>
<evidence type="ECO:0000256" key="2">
    <source>
        <dbReference type="ARBA" id="ARBA00008682"/>
    </source>
</evidence>
<dbReference type="Pfam" id="PF01476">
    <property type="entry name" value="LysM"/>
    <property type="match status" value="2"/>
</dbReference>
<comment type="similarity">
    <text evidence="2">Belongs to the glycosyl hydrolase 18 family. Chitinase class V subfamily.</text>
</comment>
<dbReference type="VEuPathDB" id="FungiDB:ASPVEDRAFT_200629"/>
<dbReference type="SMART" id="SM00257">
    <property type="entry name" value="LysM"/>
    <property type="match status" value="2"/>
</dbReference>
<dbReference type="Gene3D" id="3.20.20.80">
    <property type="entry name" value="Glycosidases"/>
    <property type="match status" value="1"/>
</dbReference>
<dbReference type="InterPro" id="IPR017853">
    <property type="entry name" value="GH"/>
</dbReference>
<dbReference type="GO" id="GO:0000272">
    <property type="term" value="P:polysaccharide catabolic process"/>
    <property type="evidence" value="ECO:0007669"/>
    <property type="project" value="UniProtKB-KW"/>
</dbReference>
<gene>
    <name evidence="14" type="ORF">ASPVEDRAFT_200629</name>
</gene>
<dbReference type="EC" id="3.2.1.14" evidence="3"/>
<evidence type="ECO:0000256" key="1">
    <source>
        <dbReference type="ARBA" id="ARBA00000822"/>
    </source>
</evidence>
<evidence type="ECO:0000259" key="12">
    <source>
        <dbReference type="PROSITE" id="PS51782"/>
    </source>
</evidence>
<evidence type="ECO:0000313" key="14">
    <source>
        <dbReference type="EMBL" id="OJJ06595.1"/>
    </source>
</evidence>
<evidence type="ECO:0000256" key="6">
    <source>
        <dbReference type="ARBA" id="ARBA00023024"/>
    </source>
</evidence>
<dbReference type="Pfam" id="PF00704">
    <property type="entry name" value="Glyco_hydro_18"/>
    <property type="match status" value="1"/>
</dbReference>
<dbReference type="GO" id="GO:0008061">
    <property type="term" value="F:chitin binding"/>
    <property type="evidence" value="ECO:0007669"/>
    <property type="project" value="UniProtKB-KW"/>
</dbReference>
<feature type="non-terminal residue" evidence="14">
    <location>
        <position position="562"/>
    </location>
</feature>
<reference evidence="15" key="1">
    <citation type="journal article" date="2017" name="Genome Biol.">
        <title>Comparative genomics reveals high biological diversity and specific adaptations in the industrially and medically important fungal genus Aspergillus.</title>
        <authorList>
            <person name="de Vries R.P."/>
            <person name="Riley R."/>
            <person name="Wiebenga A."/>
            <person name="Aguilar-Osorio G."/>
            <person name="Amillis S."/>
            <person name="Uchima C.A."/>
            <person name="Anderluh G."/>
            <person name="Asadollahi M."/>
            <person name="Askin M."/>
            <person name="Barry K."/>
            <person name="Battaglia E."/>
            <person name="Bayram O."/>
            <person name="Benocci T."/>
            <person name="Braus-Stromeyer S.A."/>
            <person name="Caldana C."/>
            <person name="Canovas D."/>
            <person name="Cerqueira G.C."/>
            <person name="Chen F."/>
            <person name="Chen W."/>
            <person name="Choi C."/>
            <person name="Clum A."/>
            <person name="Dos Santos R.A."/>
            <person name="Damasio A.R."/>
            <person name="Diallinas G."/>
            <person name="Emri T."/>
            <person name="Fekete E."/>
            <person name="Flipphi M."/>
            <person name="Freyberg S."/>
            <person name="Gallo A."/>
            <person name="Gournas C."/>
            <person name="Habgood R."/>
            <person name="Hainaut M."/>
            <person name="Harispe M.L."/>
            <person name="Henrissat B."/>
            <person name="Hilden K.S."/>
            <person name="Hope R."/>
            <person name="Hossain A."/>
            <person name="Karabika E."/>
            <person name="Karaffa L."/>
            <person name="Karanyi Z."/>
            <person name="Krasevec N."/>
            <person name="Kuo A."/>
            <person name="Kusch H."/>
            <person name="LaButti K."/>
            <person name="Lagendijk E.L."/>
            <person name="Lapidus A."/>
            <person name="Levasseur A."/>
            <person name="Lindquist E."/>
            <person name="Lipzen A."/>
            <person name="Logrieco A.F."/>
            <person name="MacCabe A."/>
            <person name="Maekelae M.R."/>
            <person name="Malavazi I."/>
            <person name="Melin P."/>
            <person name="Meyer V."/>
            <person name="Mielnichuk N."/>
            <person name="Miskei M."/>
            <person name="Molnar A.P."/>
            <person name="Mule G."/>
            <person name="Ngan C.Y."/>
            <person name="Orejas M."/>
            <person name="Orosz E."/>
            <person name="Ouedraogo J.P."/>
            <person name="Overkamp K.M."/>
            <person name="Park H.-S."/>
            <person name="Perrone G."/>
            <person name="Piumi F."/>
            <person name="Punt P.J."/>
            <person name="Ram A.F."/>
            <person name="Ramon A."/>
            <person name="Rauscher S."/>
            <person name="Record E."/>
            <person name="Riano-Pachon D.M."/>
            <person name="Robert V."/>
            <person name="Roehrig J."/>
            <person name="Ruller R."/>
            <person name="Salamov A."/>
            <person name="Salih N.S."/>
            <person name="Samson R.A."/>
            <person name="Sandor E."/>
            <person name="Sanguinetti M."/>
            <person name="Schuetze T."/>
            <person name="Sepcic K."/>
            <person name="Shelest E."/>
            <person name="Sherlock G."/>
            <person name="Sophianopoulou V."/>
            <person name="Squina F.M."/>
            <person name="Sun H."/>
            <person name="Susca A."/>
            <person name="Todd R.B."/>
            <person name="Tsang A."/>
            <person name="Unkles S.E."/>
            <person name="van de Wiele N."/>
            <person name="van Rossen-Uffink D."/>
            <person name="Oliveira J.V."/>
            <person name="Vesth T.C."/>
            <person name="Visser J."/>
            <person name="Yu J.-H."/>
            <person name="Zhou M."/>
            <person name="Andersen M.R."/>
            <person name="Archer D.B."/>
            <person name="Baker S.E."/>
            <person name="Benoit I."/>
            <person name="Brakhage A.A."/>
            <person name="Braus G.H."/>
            <person name="Fischer R."/>
            <person name="Frisvad J.C."/>
            <person name="Goldman G.H."/>
            <person name="Houbraken J."/>
            <person name="Oakley B."/>
            <person name="Pocsi I."/>
            <person name="Scazzocchio C."/>
            <person name="Seiboth B."/>
            <person name="vanKuyk P.A."/>
            <person name="Wortman J."/>
            <person name="Dyer P.S."/>
            <person name="Grigoriev I.V."/>
        </authorList>
    </citation>
    <scope>NUCLEOTIDE SEQUENCE [LARGE SCALE GENOMIC DNA]</scope>
    <source>
        <strain evidence="15">CBS 583.65</strain>
    </source>
</reference>
<comment type="catalytic activity">
    <reaction evidence="1">
        <text>Random endo-hydrolysis of N-acetyl-beta-D-glucosaminide (1-&gt;4)-beta-linkages in chitin and chitodextrins.</text>
        <dbReference type="EC" id="3.2.1.14"/>
    </reaction>
</comment>
<dbReference type="InterPro" id="IPR018392">
    <property type="entry name" value="LysM"/>
</dbReference>
<evidence type="ECO:0000256" key="8">
    <source>
        <dbReference type="ARBA" id="ARBA00023277"/>
    </source>
</evidence>
<dbReference type="RefSeq" id="XP_040672357.1">
    <property type="nucleotide sequence ID" value="XM_040809323.1"/>
</dbReference>
<dbReference type="PANTHER" id="PTHR47700">
    <property type="entry name" value="V CHITINASE, PUTATIVE (AFU_ORTHOLOGUE AFUA_6G13720)-RELATED"/>
    <property type="match status" value="1"/>
</dbReference>